<dbReference type="KEGG" id="pxu:106116249"/>
<protein>
    <submittedName>
        <fullName evidence="5">Uncharacterized protein LOC106116249</fullName>
    </submittedName>
</protein>
<dbReference type="AlphaFoldDB" id="A0A194QJK3"/>
<keyword evidence="1" id="KW-0812">Transmembrane</keyword>
<keyword evidence="1" id="KW-1133">Transmembrane helix</keyword>
<dbReference type="PANTHER" id="PTHR21879:SF14">
    <property type="entry name" value="OSIRIS 8"/>
    <property type="match status" value="1"/>
</dbReference>
<keyword evidence="2" id="KW-0732">Signal</keyword>
<feature type="signal peptide" evidence="2">
    <location>
        <begin position="1"/>
        <end position="20"/>
    </location>
</feature>
<keyword evidence="1" id="KW-0472">Membrane</keyword>
<dbReference type="Proteomes" id="UP000694872">
    <property type="component" value="Unplaced"/>
</dbReference>
<feature type="transmembrane region" description="Helical" evidence="1">
    <location>
        <begin position="151"/>
        <end position="170"/>
    </location>
</feature>
<evidence type="ECO:0000256" key="1">
    <source>
        <dbReference type="SAM" id="Phobius"/>
    </source>
</evidence>
<proteinExistence type="predicted"/>
<feature type="chain" id="PRO_5044554454" evidence="2">
    <location>
        <begin position="21"/>
        <end position="239"/>
    </location>
</feature>
<evidence type="ECO:0000256" key="2">
    <source>
        <dbReference type="SAM" id="SignalP"/>
    </source>
</evidence>
<dbReference type="InterPro" id="IPR012464">
    <property type="entry name" value="DUF1676"/>
</dbReference>
<dbReference type="CTD" id="40762"/>
<dbReference type="EMBL" id="KQ459144">
    <property type="protein sequence ID" value="KPJ03631.1"/>
    <property type="molecule type" value="Genomic_DNA"/>
</dbReference>
<name>A0A194QJK3_PAPXU</name>
<evidence type="ECO:0000313" key="3">
    <source>
        <dbReference type="EMBL" id="KPJ03631.1"/>
    </source>
</evidence>
<accession>A0A194QJK3</accession>
<gene>
    <name evidence="5" type="primary">LOC106116249</name>
    <name evidence="3" type="ORF">RR46_04243</name>
</gene>
<dbReference type="Proteomes" id="UP000053268">
    <property type="component" value="Unassembled WGS sequence"/>
</dbReference>
<evidence type="ECO:0000313" key="4">
    <source>
        <dbReference type="Proteomes" id="UP000053268"/>
    </source>
</evidence>
<dbReference type="RefSeq" id="XP_013165463.1">
    <property type="nucleotide sequence ID" value="XM_013310009.1"/>
</dbReference>
<keyword evidence="4" id="KW-1185">Reference proteome</keyword>
<dbReference type="Pfam" id="PF07898">
    <property type="entry name" value="DUF1676"/>
    <property type="match status" value="1"/>
</dbReference>
<organism evidence="3 4">
    <name type="scientific">Papilio xuthus</name>
    <name type="common">Asian swallowtail butterfly</name>
    <dbReference type="NCBI Taxonomy" id="66420"/>
    <lineage>
        <taxon>Eukaryota</taxon>
        <taxon>Metazoa</taxon>
        <taxon>Ecdysozoa</taxon>
        <taxon>Arthropoda</taxon>
        <taxon>Hexapoda</taxon>
        <taxon>Insecta</taxon>
        <taxon>Pterygota</taxon>
        <taxon>Neoptera</taxon>
        <taxon>Endopterygota</taxon>
        <taxon>Lepidoptera</taxon>
        <taxon>Glossata</taxon>
        <taxon>Ditrysia</taxon>
        <taxon>Papilionoidea</taxon>
        <taxon>Papilionidae</taxon>
        <taxon>Papilioninae</taxon>
        <taxon>Papilio</taxon>
    </lineage>
</organism>
<evidence type="ECO:0000313" key="5">
    <source>
        <dbReference type="RefSeq" id="XP_013165463.1"/>
    </source>
</evidence>
<sequence>MVPNYLLILTLAVAVTGRTASTHQNKLEEARSSEDGVLGDLKIAYETYKDCSGSDIGNCLKLKLAKALTRITKSDEITLLNGVTISKDKNAIENVEAEEAVPRSLDENSLDSLILDKIVGFMRTHTIQIKFPTGSDLQGAFEEGRGRRRKIAPLLAIPLLIGGMMVPIAFGALALLAGKALIVSKLALVLAGIIGLKKLLSSSGGGEAHEVVVSAGHGGSGWSRSLDNAHDLAYNAYAH</sequence>
<dbReference type="OrthoDB" id="6620280at2759"/>
<dbReference type="PANTHER" id="PTHR21879">
    <property type="entry name" value="FI03362P-RELATED-RELATED"/>
    <property type="match status" value="1"/>
</dbReference>
<reference evidence="3 4" key="1">
    <citation type="journal article" date="2015" name="Nat. Commun.">
        <title>Outbred genome sequencing and CRISPR/Cas9 gene editing in butterflies.</title>
        <authorList>
            <person name="Li X."/>
            <person name="Fan D."/>
            <person name="Zhang W."/>
            <person name="Liu G."/>
            <person name="Zhang L."/>
            <person name="Zhao L."/>
            <person name="Fang X."/>
            <person name="Chen L."/>
            <person name="Dong Y."/>
            <person name="Chen Y."/>
            <person name="Ding Y."/>
            <person name="Zhao R."/>
            <person name="Feng M."/>
            <person name="Zhu Y."/>
            <person name="Feng Y."/>
            <person name="Jiang X."/>
            <person name="Zhu D."/>
            <person name="Xiang H."/>
            <person name="Feng X."/>
            <person name="Li S."/>
            <person name="Wang J."/>
            <person name="Zhang G."/>
            <person name="Kronforst M.R."/>
            <person name="Wang W."/>
        </authorList>
    </citation>
    <scope>NUCLEOTIDE SEQUENCE [LARGE SCALE GENOMIC DNA]</scope>
    <source>
        <strain evidence="3">Ya'a_city_454_Px</strain>
        <tissue evidence="3">Whole body</tissue>
    </source>
</reference>
<dbReference type="GO" id="GO:0016020">
    <property type="term" value="C:membrane"/>
    <property type="evidence" value="ECO:0007669"/>
    <property type="project" value="TreeGrafter"/>
</dbReference>
<dbReference type="GeneID" id="106116249"/>
<reference evidence="5" key="2">
    <citation type="submission" date="2025-04" db="UniProtKB">
        <authorList>
            <consortium name="RefSeq"/>
        </authorList>
    </citation>
    <scope>IDENTIFICATION</scope>
</reference>